<dbReference type="GO" id="GO:0090729">
    <property type="term" value="F:toxin activity"/>
    <property type="evidence" value="ECO:0007669"/>
    <property type="project" value="UniProtKB-KW"/>
</dbReference>
<comment type="similarity">
    <text evidence="7 8">Belongs to the PINc/VapC protein family.</text>
</comment>
<evidence type="ECO:0000256" key="4">
    <source>
        <dbReference type="ARBA" id="ARBA00022723"/>
    </source>
</evidence>
<keyword evidence="2 8" id="KW-1277">Toxin-antitoxin system</keyword>
<dbReference type="Proteomes" id="UP000460650">
    <property type="component" value="Unassembled WGS sequence"/>
</dbReference>
<sequence>MNGYLLDTSVISAFAPGRPPLSPEMSSWFKDNADSLYLSAMTVQEIQKGASKLTLANRGGSRRASDLVEWLEKLLTEFGEKVLPIDSHVARVAGVLEAEATSIGRNPGLADVLIAATAKAHDLELLTVNLKHFAPLDVGCWNPFD</sequence>
<organism evidence="10 11">
    <name type="scientific">Brucella tritici</name>
    <dbReference type="NCBI Taxonomy" id="94626"/>
    <lineage>
        <taxon>Bacteria</taxon>
        <taxon>Pseudomonadati</taxon>
        <taxon>Pseudomonadota</taxon>
        <taxon>Alphaproteobacteria</taxon>
        <taxon>Hyphomicrobiales</taxon>
        <taxon>Brucellaceae</taxon>
        <taxon>Brucella/Ochrobactrum group</taxon>
        <taxon>Brucella</taxon>
    </lineage>
</organism>
<dbReference type="Pfam" id="PF01850">
    <property type="entry name" value="PIN"/>
    <property type="match status" value="1"/>
</dbReference>
<feature type="binding site" evidence="8">
    <location>
        <position position="111"/>
    </location>
    <ligand>
        <name>Mg(2+)</name>
        <dbReference type="ChEBI" id="CHEBI:18420"/>
    </ligand>
</feature>
<dbReference type="InterPro" id="IPR050556">
    <property type="entry name" value="Type_II_TA_system_RNase"/>
</dbReference>
<accession>A0A7V7VR11</accession>
<dbReference type="GO" id="GO:0004540">
    <property type="term" value="F:RNA nuclease activity"/>
    <property type="evidence" value="ECO:0007669"/>
    <property type="project" value="InterPro"/>
</dbReference>
<evidence type="ECO:0000256" key="1">
    <source>
        <dbReference type="ARBA" id="ARBA00001946"/>
    </source>
</evidence>
<keyword evidence="8" id="KW-0800">Toxin</keyword>
<evidence type="ECO:0000313" key="11">
    <source>
        <dbReference type="Proteomes" id="UP000460650"/>
    </source>
</evidence>
<evidence type="ECO:0000259" key="9">
    <source>
        <dbReference type="Pfam" id="PF01850"/>
    </source>
</evidence>
<evidence type="ECO:0000256" key="2">
    <source>
        <dbReference type="ARBA" id="ARBA00022649"/>
    </source>
</evidence>
<feature type="domain" description="PIN" evidence="9">
    <location>
        <begin position="4"/>
        <end position="129"/>
    </location>
</feature>
<evidence type="ECO:0000256" key="3">
    <source>
        <dbReference type="ARBA" id="ARBA00022722"/>
    </source>
</evidence>
<dbReference type="EMBL" id="WBVY01000007">
    <property type="protein sequence ID" value="KAB2655231.1"/>
    <property type="molecule type" value="Genomic_DNA"/>
</dbReference>
<dbReference type="InterPro" id="IPR002716">
    <property type="entry name" value="PIN_dom"/>
</dbReference>
<keyword evidence="5 8" id="KW-0378">Hydrolase</keyword>
<dbReference type="CDD" id="cd18746">
    <property type="entry name" value="PIN_VapC4-5_FitB-like"/>
    <property type="match status" value="1"/>
</dbReference>
<dbReference type="PANTHER" id="PTHR33653:SF1">
    <property type="entry name" value="RIBONUCLEASE VAPC2"/>
    <property type="match status" value="1"/>
</dbReference>
<evidence type="ECO:0000313" key="10">
    <source>
        <dbReference type="EMBL" id="KAB2655231.1"/>
    </source>
</evidence>
<gene>
    <name evidence="8" type="primary">vapC</name>
    <name evidence="10" type="ORF">F9K94_21610</name>
</gene>
<dbReference type="GO" id="GO:0016787">
    <property type="term" value="F:hydrolase activity"/>
    <property type="evidence" value="ECO:0007669"/>
    <property type="project" value="UniProtKB-KW"/>
</dbReference>
<dbReference type="Gene3D" id="3.40.50.1010">
    <property type="entry name" value="5'-nuclease"/>
    <property type="match status" value="1"/>
</dbReference>
<comment type="caution">
    <text evidence="10">The sequence shown here is derived from an EMBL/GenBank/DDBJ whole genome shotgun (WGS) entry which is preliminary data.</text>
</comment>
<dbReference type="SUPFAM" id="SSF88723">
    <property type="entry name" value="PIN domain-like"/>
    <property type="match status" value="1"/>
</dbReference>
<evidence type="ECO:0000256" key="8">
    <source>
        <dbReference type="HAMAP-Rule" id="MF_00265"/>
    </source>
</evidence>
<evidence type="ECO:0000256" key="5">
    <source>
        <dbReference type="ARBA" id="ARBA00022801"/>
    </source>
</evidence>
<evidence type="ECO:0000256" key="6">
    <source>
        <dbReference type="ARBA" id="ARBA00022842"/>
    </source>
</evidence>
<dbReference type="AlphaFoldDB" id="A0A7V7VR11"/>
<dbReference type="HAMAP" id="MF_00265">
    <property type="entry name" value="VapC_Nob1"/>
    <property type="match status" value="1"/>
</dbReference>
<keyword evidence="6 8" id="KW-0460">Magnesium</keyword>
<comment type="function">
    <text evidence="8">Toxic component of a toxin-antitoxin (TA) system. An RNase.</text>
</comment>
<comment type="cofactor">
    <cofactor evidence="1 8">
        <name>Mg(2+)</name>
        <dbReference type="ChEBI" id="CHEBI:18420"/>
    </cofactor>
</comment>
<evidence type="ECO:0000256" key="7">
    <source>
        <dbReference type="ARBA" id="ARBA00038093"/>
    </source>
</evidence>
<feature type="binding site" evidence="8">
    <location>
        <position position="7"/>
    </location>
    <ligand>
        <name>Mg(2+)</name>
        <dbReference type="ChEBI" id="CHEBI:18420"/>
    </ligand>
</feature>
<name>A0A7V7VR11_9HYPH</name>
<dbReference type="PANTHER" id="PTHR33653">
    <property type="entry name" value="RIBONUCLEASE VAPC2"/>
    <property type="match status" value="1"/>
</dbReference>
<dbReference type="EC" id="3.1.-.-" evidence="8"/>
<protein>
    <recommendedName>
        <fullName evidence="8">Ribonuclease VapC</fullName>
        <shortName evidence="8">RNase VapC</shortName>
        <ecNumber evidence="8">3.1.-.-</ecNumber>
    </recommendedName>
    <alternativeName>
        <fullName evidence="8">Toxin VapC</fullName>
    </alternativeName>
</protein>
<keyword evidence="3 8" id="KW-0540">Nuclease</keyword>
<reference evidence="10 11" key="1">
    <citation type="submission" date="2019-09" db="EMBL/GenBank/DDBJ databases">
        <title>Taxonomic organization of the family Brucellaceae based on a phylogenomic approach.</title>
        <authorList>
            <person name="Leclercq S."/>
            <person name="Cloeckaert A."/>
            <person name="Zygmunt M.S."/>
        </authorList>
    </citation>
    <scope>NUCLEOTIDE SEQUENCE [LARGE SCALE GENOMIC DNA]</scope>
    <source>
        <strain evidence="10 11">TA93</strain>
    </source>
</reference>
<dbReference type="InterPro" id="IPR022907">
    <property type="entry name" value="VapC_family"/>
</dbReference>
<dbReference type="InterPro" id="IPR029060">
    <property type="entry name" value="PIN-like_dom_sf"/>
</dbReference>
<keyword evidence="4 8" id="KW-0479">Metal-binding</keyword>
<dbReference type="GO" id="GO:0000287">
    <property type="term" value="F:magnesium ion binding"/>
    <property type="evidence" value="ECO:0007669"/>
    <property type="project" value="UniProtKB-UniRule"/>
</dbReference>
<proteinExistence type="inferred from homology"/>